<organism evidence="2 3">
    <name type="scientific">Aphanothece cf. minutissima CCALA 015</name>
    <dbReference type="NCBI Taxonomy" id="2107695"/>
    <lineage>
        <taxon>Bacteria</taxon>
        <taxon>Bacillati</taxon>
        <taxon>Cyanobacteriota</taxon>
        <taxon>Cyanophyceae</taxon>
        <taxon>Oscillatoriophycideae</taxon>
        <taxon>Chroococcales</taxon>
        <taxon>Aphanothecaceae</taxon>
        <taxon>Aphanothece</taxon>
    </lineage>
</organism>
<keyword evidence="3" id="KW-1185">Reference proteome</keyword>
<proteinExistence type="predicted"/>
<dbReference type="InterPro" id="IPR020845">
    <property type="entry name" value="AMP-binding_CS"/>
</dbReference>
<feature type="domain" description="AMP-dependent synthetase/ligase" evidence="1">
    <location>
        <begin position="55"/>
        <end position="471"/>
    </location>
</feature>
<comment type="caution">
    <text evidence="2">The sequence shown here is derived from an EMBL/GenBank/DDBJ whole genome shotgun (WGS) entry which is preliminary data.</text>
</comment>
<dbReference type="Gene3D" id="3.30.300.30">
    <property type="match status" value="1"/>
</dbReference>
<dbReference type="PROSITE" id="PS00455">
    <property type="entry name" value="AMP_BINDING"/>
    <property type="match status" value="1"/>
</dbReference>
<gene>
    <name evidence="2" type="ORF">C7B81_07395</name>
</gene>
<dbReference type="Pfam" id="PF00501">
    <property type="entry name" value="AMP-binding"/>
    <property type="match status" value="1"/>
</dbReference>
<dbReference type="PANTHER" id="PTHR43813:SF1">
    <property type="entry name" value="ACYL-ACTIVATING ENZYME 16, CHLOROPLASTIC-RELATED"/>
    <property type="match status" value="1"/>
</dbReference>
<dbReference type="Pfam" id="PF23562">
    <property type="entry name" value="AMP-binding_C_3"/>
    <property type="match status" value="1"/>
</dbReference>
<evidence type="ECO:0000259" key="1">
    <source>
        <dbReference type="Pfam" id="PF00501"/>
    </source>
</evidence>
<dbReference type="Proteomes" id="UP000238218">
    <property type="component" value="Unassembled WGS sequence"/>
</dbReference>
<reference evidence="2 3" key="1">
    <citation type="submission" date="2018-03" db="EMBL/GenBank/DDBJ databases">
        <title>The ancient ancestry and fast evolution of plastids.</title>
        <authorList>
            <person name="Moore K.R."/>
            <person name="Magnabosco C."/>
            <person name="Momper L."/>
            <person name="Gold D.A."/>
            <person name="Bosak T."/>
            <person name="Fournier G.P."/>
        </authorList>
    </citation>
    <scope>NUCLEOTIDE SEQUENCE [LARGE SCALE GENOMIC DNA]</scope>
    <source>
        <strain evidence="2 3">CCALA 015</strain>
    </source>
</reference>
<dbReference type="RefSeq" id="WP_106220630.1">
    <property type="nucleotide sequence ID" value="NZ_PVWP01000004.1"/>
</dbReference>
<dbReference type="SUPFAM" id="SSF56801">
    <property type="entry name" value="Acetyl-CoA synthetase-like"/>
    <property type="match status" value="1"/>
</dbReference>
<evidence type="ECO:0000313" key="2">
    <source>
        <dbReference type="EMBL" id="PSB37917.1"/>
    </source>
</evidence>
<dbReference type="InterPro" id="IPR000873">
    <property type="entry name" value="AMP-dep_synth/lig_dom"/>
</dbReference>
<name>A0ABX5FAY7_9CHRO</name>
<evidence type="ECO:0000313" key="3">
    <source>
        <dbReference type="Proteomes" id="UP000238218"/>
    </source>
</evidence>
<dbReference type="EMBL" id="PVWP01000004">
    <property type="protein sequence ID" value="PSB37917.1"/>
    <property type="molecule type" value="Genomic_DNA"/>
</dbReference>
<protein>
    <submittedName>
        <fullName evidence="2">Long-chain fatty acid--CoA ligase</fullName>
    </submittedName>
</protein>
<dbReference type="Gene3D" id="3.40.50.12780">
    <property type="entry name" value="N-terminal domain of ligase-like"/>
    <property type="match status" value="2"/>
</dbReference>
<dbReference type="InterPro" id="IPR052987">
    <property type="entry name" value="Chloroplast_AMP-bd_Enzymes"/>
</dbReference>
<dbReference type="GO" id="GO:0016874">
    <property type="term" value="F:ligase activity"/>
    <property type="evidence" value="ECO:0007669"/>
    <property type="project" value="UniProtKB-KW"/>
</dbReference>
<sequence>MNARAEIHWGGSAQDRRALAARRDWSQLEGLEGLWPELERLYGPQVALEAPHSRHPETLRYGELRQAIDRAAAAFADLGVGAGDVVALFAENGPRWLVADQGLMRAGAADAVRGSAAPAEELRYILEDAGAVGAVLESAALLERLALDGPALRRLRFVVLLEGEAPAVPLPLPCLTWDALLQRGAASPLPPVPTGGPGRLATLLYTSGTTGQPKGVPLSHANVLHQLGTLGVAVAPSPGDHVLSVLPIWHAYERTAEYFLLSCGCRQTYTTLKQLRSDLQKVRPQYLISVPRLWEALLSGFEDALAAMPASRQRLLRRALGVSRAFHRRRRTALDLTLKPVGAADRLVAAAGALLLWPLHGTASALLWPKVRGQLVGGRLRTAISGGGALAIHVDGFFEAVGIELLVGYGLTETSPVLACRRPWSNRRGSAGQPLPDTALKVVDPATRAPLPVGERGLVLARGPQVMGGYHNKPEATAKVLDGEGWFDTGDLGLLLADGTLVLTGRAKDTIVLSSGENIEPGPLEEALVASPLVEQVMLVGQDRKQLGALVVPKAEALQAFAAEAKLPCPGPEEAPAAADPALLRALCRECNRLLAARPGSRADERLGGVALVEPFSIDNGLLTQTLKQRRDRIADRDRAAIAALYGESASHG</sequence>
<dbReference type="PANTHER" id="PTHR43813">
    <property type="entry name" value="ACYL-ACTIVATING ENZYME 16, CHLOROPLASTIC-RELATED"/>
    <property type="match status" value="1"/>
</dbReference>
<accession>A0ABX5FAY7</accession>
<dbReference type="InterPro" id="IPR042099">
    <property type="entry name" value="ANL_N_sf"/>
</dbReference>
<keyword evidence="2" id="KW-0436">Ligase</keyword>
<dbReference type="InterPro" id="IPR045851">
    <property type="entry name" value="AMP-bd_C_sf"/>
</dbReference>